<name>R4WZH3_9BURK</name>
<feature type="compositionally biased region" description="Basic and acidic residues" evidence="1">
    <location>
        <begin position="46"/>
        <end position="64"/>
    </location>
</feature>
<proteinExistence type="predicted"/>
<accession>R4WZH3</accession>
<reference evidence="2 3" key="2">
    <citation type="journal article" date="2018" name="Int. J. Syst. Evol. Microbiol.">
        <title>Burkholderia insecticola sp. nov., a gut symbiotic bacterium of the bean bug Riptortus pedestris.</title>
        <authorList>
            <person name="Takeshita K."/>
            <person name="Tamaki H."/>
            <person name="Ohbayashi T."/>
            <person name="Meng X.-Y."/>
            <person name="Sone T."/>
            <person name="Mitani Y."/>
            <person name="Peeters C."/>
            <person name="Kikuchi Y."/>
            <person name="Vandamme P."/>
        </authorList>
    </citation>
    <scope>NUCLEOTIDE SEQUENCE [LARGE SCALE GENOMIC DNA]</scope>
    <source>
        <strain evidence="2">RPE64</strain>
    </source>
</reference>
<evidence type="ECO:0000313" key="2">
    <source>
        <dbReference type="EMBL" id="BAN23832.1"/>
    </source>
</evidence>
<keyword evidence="3" id="KW-1185">Reference proteome</keyword>
<dbReference type="PATRIC" id="fig|758793.3.peg.2082"/>
<evidence type="ECO:0000256" key="1">
    <source>
        <dbReference type="SAM" id="MobiDB-lite"/>
    </source>
</evidence>
<dbReference type="AlphaFoldDB" id="R4WZH3"/>
<reference evidence="2 3" key="1">
    <citation type="journal article" date="2013" name="Genome Announc.">
        <title>Complete Genome Sequence of Burkholderia sp. Strain RPE64, Bacterial Symbiont of the Bean Bug Riptortus pedestris.</title>
        <authorList>
            <person name="Shibata T.F."/>
            <person name="Maeda T."/>
            <person name="Nikoh N."/>
            <person name="Yamaguchi K."/>
            <person name="Oshima K."/>
            <person name="Hattori M."/>
            <person name="Nishiyama T."/>
            <person name="Hasebe M."/>
            <person name="Fukatsu T."/>
            <person name="Kikuchi Y."/>
            <person name="Shigenobu S."/>
        </authorList>
    </citation>
    <scope>NUCLEOTIDE SEQUENCE [LARGE SCALE GENOMIC DNA]</scope>
</reference>
<feature type="region of interest" description="Disordered" evidence="1">
    <location>
        <begin position="34"/>
        <end position="71"/>
    </location>
</feature>
<evidence type="ECO:0000313" key="3">
    <source>
        <dbReference type="Proteomes" id="UP000013966"/>
    </source>
</evidence>
<dbReference type="Proteomes" id="UP000013966">
    <property type="component" value="Chromosome 1"/>
</dbReference>
<dbReference type="HOGENOM" id="CLU_1902738_0_0_4"/>
<gene>
    <name evidence="2" type="ORF">BRPE64_ACDS20780</name>
</gene>
<dbReference type="EMBL" id="AP013058">
    <property type="protein sequence ID" value="BAN23832.1"/>
    <property type="molecule type" value="Genomic_DNA"/>
</dbReference>
<organism evidence="2 3">
    <name type="scientific">Caballeronia insecticola</name>
    <dbReference type="NCBI Taxonomy" id="758793"/>
    <lineage>
        <taxon>Bacteria</taxon>
        <taxon>Pseudomonadati</taxon>
        <taxon>Pseudomonadota</taxon>
        <taxon>Betaproteobacteria</taxon>
        <taxon>Burkholderiales</taxon>
        <taxon>Burkholderiaceae</taxon>
        <taxon>Caballeronia</taxon>
    </lineage>
</organism>
<protein>
    <submittedName>
        <fullName evidence="2">Uncharacterized protein</fullName>
    </submittedName>
</protein>
<sequence length="133" mass="14624">MDHGHAPAGLELVADAGIDEEQVVVEVCDDGDKGAGAAIGWRWRGVRRDGQKGEKQGPRERPPDGQKPTHRCASAHALPVSALGAPVRHRIKQKNALALCRWSVVERTWPREMAGNCLFDPKKAIKMNELRSF</sequence>
<dbReference type="KEGG" id="buo:BRPE64_ACDS20780"/>